<reference evidence="3" key="1">
    <citation type="submission" date="2017-03" db="EMBL/GenBank/DDBJ databases">
        <title>Phytopthora megakarya and P. palmivora, two closely related causual agents of cacao black pod achieved similar genome size and gene model numbers by different mechanisms.</title>
        <authorList>
            <person name="Ali S."/>
            <person name="Shao J."/>
            <person name="Larry D.J."/>
            <person name="Kronmiller B."/>
            <person name="Shen D."/>
            <person name="Strem M.D."/>
            <person name="Melnick R.L."/>
            <person name="Guiltinan M.J."/>
            <person name="Tyler B.M."/>
            <person name="Meinhardt L.W."/>
            <person name="Bailey B.A."/>
        </authorList>
    </citation>
    <scope>NUCLEOTIDE SEQUENCE [LARGE SCALE GENOMIC DNA]</scope>
    <source>
        <strain evidence="3">zdho120</strain>
    </source>
</reference>
<dbReference type="OrthoDB" id="120963at2759"/>
<sequence>RFLIAEEECSIAMTCEVLDILTVIDHSLVEQGVKWVTREIRQHCNEAGIEYSLAKWQGFWEYLKRAWLGQSDISVWDVAGLNNELVARTNNPLERFNREGNNRFPRPRPIMATFVDVLKTISAEYVQRLHDVPHGQARRPQRERIQLPEPVEIPEDIADEPEDDEPVIAELPSDSPTDEDDESDEDNEEDQ</sequence>
<evidence type="ECO:0000313" key="2">
    <source>
        <dbReference type="EMBL" id="OWY90379.1"/>
    </source>
</evidence>
<evidence type="ECO:0000313" key="3">
    <source>
        <dbReference type="Proteomes" id="UP000198211"/>
    </source>
</evidence>
<keyword evidence="3" id="KW-1185">Reference proteome</keyword>
<dbReference type="EMBL" id="NBNE01023096">
    <property type="protein sequence ID" value="OWY90379.1"/>
    <property type="molecule type" value="Genomic_DNA"/>
</dbReference>
<feature type="non-terminal residue" evidence="2">
    <location>
        <position position="1"/>
    </location>
</feature>
<dbReference type="Proteomes" id="UP000198211">
    <property type="component" value="Unassembled WGS sequence"/>
</dbReference>
<dbReference type="AlphaFoldDB" id="A0A225UE43"/>
<name>A0A225UE43_9STRA</name>
<comment type="caution">
    <text evidence="2">The sequence shown here is derived from an EMBL/GenBank/DDBJ whole genome shotgun (WGS) entry which is preliminary data.</text>
</comment>
<evidence type="ECO:0000256" key="1">
    <source>
        <dbReference type="SAM" id="MobiDB-lite"/>
    </source>
</evidence>
<gene>
    <name evidence="2" type="ORF">PHMEG_00041511</name>
</gene>
<proteinExistence type="predicted"/>
<feature type="compositionally biased region" description="Acidic residues" evidence="1">
    <location>
        <begin position="176"/>
        <end position="191"/>
    </location>
</feature>
<feature type="region of interest" description="Disordered" evidence="1">
    <location>
        <begin position="132"/>
        <end position="191"/>
    </location>
</feature>
<protein>
    <submittedName>
        <fullName evidence="2">Uncharacterized protein</fullName>
    </submittedName>
</protein>
<feature type="compositionally biased region" description="Acidic residues" evidence="1">
    <location>
        <begin position="152"/>
        <end position="167"/>
    </location>
</feature>
<accession>A0A225UE43</accession>
<organism evidence="2 3">
    <name type="scientific">Phytophthora megakarya</name>
    <dbReference type="NCBI Taxonomy" id="4795"/>
    <lineage>
        <taxon>Eukaryota</taxon>
        <taxon>Sar</taxon>
        <taxon>Stramenopiles</taxon>
        <taxon>Oomycota</taxon>
        <taxon>Peronosporomycetes</taxon>
        <taxon>Peronosporales</taxon>
        <taxon>Peronosporaceae</taxon>
        <taxon>Phytophthora</taxon>
    </lineage>
</organism>